<feature type="compositionally biased region" description="Basic and acidic residues" evidence="1">
    <location>
        <begin position="94"/>
        <end position="103"/>
    </location>
</feature>
<protein>
    <submittedName>
        <fullName evidence="2">Uncharacterized protein</fullName>
    </submittedName>
</protein>
<dbReference type="EMBL" id="JAAGAX010000072">
    <property type="protein sequence ID" value="KAF2282690.1"/>
    <property type="molecule type" value="Genomic_DNA"/>
</dbReference>
<sequence>MSLILSHNSLDSDQPVPLKLTTDSYIMERGPRYRAYAELRESKLRMKILRQQERDESDFKQIPAKKQVKFQPNLTSSRKGSSVLAQSVPDFSCELRKENRKPPAELTPPSKKWSKVNGILSNSRGSKSASAGEKRNGNGGLMARKSYASVEELKGLSMAAATAINGENREEEVAEELARQCWVTGNFDFDSMVSEACFSSEIVPAVRREGQKPEHLLVSSALLYEKGLLHNSILSSSTRSLLIAQFVYIPRKELAKDFVVAGTASESLYGACEAMFKPDMEPGNYLKLCLKRCCRQ</sequence>
<name>A0A6A6K1P1_HEVBR</name>
<comment type="caution">
    <text evidence="2">The sequence shown here is derived from an EMBL/GenBank/DDBJ whole genome shotgun (WGS) entry which is preliminary data.</text>
</comment>
<gene>
    <name evidence="2" type="ORF">GH714_043707</name>
</gene>
<evidence type="ECO:0000313" key="2">
    <source>
        <dbReference type="EMBL" id="KAF2282690.1"/>
    </source>
</evidence>
<dbReference type="AlphaFoldDB" id="A0A6A6K1P1"/>
<proteinExistence type="predicted"/>
<evidence type="ECO:0000256" key="1">
    <source>
        <dbReference type="SAM" id="MobiDB-lite"/>
    </source>
</evidence>
<organism evidence="2 3">
    <name type="scientific">Hevea brasiliensis</name>
    <name type="common">Para rubber tree</name>
    <name type="synonym">Siphonia brasiliensis</name>
    <dbReference type="NCBI Taxonomy" id="3981"/>
    <lineage>
        <taxon>Eukaryota</taxon>
        <taxon>Viridiplantae</taxon>
        <taxon>Streptophyta</taxon>
        <taxon>Embryophyta</taxon>
        <taxon>Tracheophyta</taxon>
        <taxon>Spermatophyta</taxon>
        <taxon>Magnoliopsida</taxon>
        <taxon>eudicotyledons</taxon>
        <taxon>Gunneridae</taxon>
        <taxon>Pentapetalae</taxon>
        <taxon>rosids</taxon>
        <taxon>fabids</taxon>
        <taxon>Malpighiales</taxon>
        <taxon>Euphorbiaceae</taxon>
        <taxon>Crotonoideae</taxon>
        <taxon>Micrandreae</taxon>
        <taxon>Hevea</taxon>
    </lineage>
</organism>
<keyword evidence="3" id="KW-1185">Reference proteome</keyword>
<evidence type="ECO:0000313" key="3">
    <source>
        <dbReference type="Proteomes" id="UP000467840"/>
    </source>
</evidence>
<dbReference type="PANTHER" id="PTHR37708:SF2">
    <property type="entry name" value="HOMEOBOX HOX-B3-LIKE PROTEIN"/>
    <property type="match status" value="1"/>
</dbReference>
<dbReference type="PANTHER" id="PTHR37708">
    <property type="entry name" value="HOMEOBOX HOX-B3-LIKE PROTEIN"/>
    <property type="match status" value="1"/>
</dbReference>
<feature type="region of interest" description="Disordered" evidence="1">
    <location>
        <begin position="94"/>
        <end position="141"/>
    </location>
</feature>
<feature type="compositionally biased region" description="Polar residues" evidence="1">
    <location>
        <begin position="119"/>
        <end position="129"/>
    </location>
</feature>
<dbReference type="Proteomes" id="UP000467840">
    <property type="component" value="Unassembled WGS sequence"/>
</dbReference>
<reference evidence="2 3" key="1">
    <citation type="journal article" date="2020" name="Mol. Plant">
        <title>The Chromosome-Based Rubber Tree Genome Provides New Insights into Spurge Genome Evolution and Rubber Biosynthesis.</title>
        <authorList>
            <person name="Liu J."/>
            <person name="Shi C."/>
            <person name="Shi C.C."/>
            <person name="Li W."/>
            <person name="Zhang Q.J."/>
            <person name="Zhang Y."/>
            <person name="Li K."/>
            <person name="Lu H.F."/>
            <person name="Shi C."/>
            <person name="Zhu S.T."/>
            <person name="Xiao Z.Y."/>
            <person name="Nan H."/>
            <person name="Yue Y."/>
            <person name="Zhu X.G."/>
            <person name="Wu Y."/>
            <person name="Hong X.N."/>
            <person name="Fan G.Y."/>
            <person name="Tong Y."/>
            <person name="Zhang D."/>
            <person name="Mao C.L."/>
            <person name="Liu Y.L."/>
            <person name="Hao S.J."/>
            <person name="Liu W.Q."/>
            <person name="Lv M.Q."/>
            <person name="Zhang H.B."/>
            <person name="Liu Y."/>
            <person name="Hu-Tang G.R."/>
            <person name="Wang J.P."/>
            <person name="Wang J.H."/>
            <person name="Sun Y.H."/>
            <person name="Ni S.B."/>
            <person name="Chen W.B."/>
            <person name="Zhang X.C."/>
            <person name="Jiao Y.N."/>
            <person name="Eichler E.E."/>
            <person name="Li G.H."/>
            <person name="Liu X."/>
            <person name="Gao L.Z."/>
        </authorList>
    </citation>
    <scope>NUCLEOTIDE SEQUENCE [LARGE SCALE GENOMIC DNA]</scope>
    <source>
        <strain evidence="3">cv. GT1</strain>
        <tissue evidence="2">Leaf</tissue>
    </source>
</reference>
<accession>A0A6A6K1P1</accession>